<sequence length="130" mass="14837">MSSNISIQRICQYCGKEFTARTTVTKFCSLPCAGRAYKARKRVEKVDRSNSETLQLKIKPIAELQAKEILTVKELAQLLGCSTRTAYRLINNGQIRAINLSERLTRIHRSELDFIMNRTQGINYTPTPED</sequence>
<name>A0A142EPP0_9BACT</name>
<dbReference type="RefSeq" id="WP_067547725.1">
    <property type="nucleotide sequence ID" value="NZ_CP012836.1"/>
</dbReference>
<dbReference type="OrthoDB" id="1003442at2"/>
<reference evidence="2 3" key="2">
    <citation type="journal article" date="2016" name="Genome Announc.">
        <title>Complete Genome Sequence of Algoriphagus sp. Strain M8-2, Isolated from a Brackish Lake.</title>
        <authorList>
            <person name="Muraguchi Y."/>
            <person name="Kushimoto K."/>
            <person name="Ohtsubo Y."/>
            <person name="Suzuki T."/>
            <person name="Dohra H."/>
            <person name="Kimbara K."/>
            <person name="Shintani M."/>
        </authorList>
    </citation>
    <scope>NUCLEOTIDE SEQUENCE [LARGE SCALE GENOMIC DNA]</scope>
    <source>
        <strain evidence="2 3">M8-2</strain>
    </source>
</reference>
<dbReference type="AlphaFoldDB" id="A0A142EPP0"/>
<reference evidence="3" key="1">
    <citation type="submission" date="2015-09" db="EMBL/GenBank/DDBJ databases">
        <title>Complete sequence of Algoriphagus sp. M8-2.</title>
        <authorList>
            <person name="Shintani M."/>
        </authorList>
    </citation>
    <scope>NUCLEOTIDE SEQUENCE [LARGE SCALE GENOMIC DNA]</scope>
    <source>
        <strain evidence="3">M8-2</strain>
    </source>
</reference>
<dbReference type="InterPro" id="IPR009061">
    <property type="entry name" value="DNA-bd_dom_put_sf"/>
</dbReference>
<accession>A0A142EPP0</accession>
<gene>
    <name evidence="2" type="ORF">AO498_11660</name>
</gene>
<dbReference type="STRING" id="1727163.AO498_11660"/>
<evidence type="ECO:0000313" key="3">
    <source>
        <dbReference type="Proteomes" id="UP000073816"/>
    </source>
</evidence>
<dbReference type="InterPro" id="IPR041657">
    <property type="entry name" value="HTH_17"/>
</dbReference>
<dbReference type="GO" id="GO:0003677">
    <property type="term" value="F:DNA binding"/>
    <property type="evidence" value="ECO:0007669"/>
    <property type="project" value="InterPro"/>
</dbReference>
<dbReference type="InterPro" id="IPR010093">
    <property type="entry name" value="SinI_DNA-bd"/>
</dbReference>
<proteinExistence type="predicted"/>
<dbReference type="PATRIC" id="fig|1727163.4.peg.2439"/>
<feature type="domain" description="Helix-turn-helix" evidence="1">
    <location>
        <begin position="70"/>
        <end position="113"/>
    </location>
</feature>
<evidence type="ECO:0000313" key="2">
    <source>
        <dbReference type="EMBL" id="AMQ57095.1"/>
    </source>
</evidence>
<keyword evidence="3" id="KW-1185">Reference proteome</keyword>
<dbReference type="NCBIfam" id="TIGR01764">
    <property type="entry name" value="excise"/>
    <property type="match status" value="1"/>
</dbReference>
<dbReference type="KEGG" id="alm:AO498_11660"/>
<dbReference type="EMBL" id="CP012836">
    <property type="protein sequence ID" value="AMQ57095.1"/>
    <property type="molecule type" value="Genomic_DNA"/>
</dbReference>
<evidence type="ECO:0000259" key="1">
    <source>
        <dbReference type="Pfam" id="PF12728"/>
    </source>
</evidence>
<dbReference type="Proteomes" id="UP000073816">
    <property type="component" value="Chromosome"/>
</dbReference>
<dbReference type="SUPFAM" id="SSF46955">
    <property type="entry name" value="Putative DNA-binding domain"/>
    <property type="match status" value="1"/>
</dbReference>
<protein>
    <submittedName>
        <fullName evidence="2">Excisionase</fullName>
    </submittedName>
</protein>
<organism evidence="2 3">
    <name type="scientific">Algoriphagus sanaruensis</name>
    <dbReference type="NCBI Taxonomy" id="1727163"/>
    <lineage>
        <taxon>Bacteria</taxon>
        <taxon>Pseudomonadati</taxon>
        <taxon>Bacteroidota</taxon>
        <taxon>Cytophagia</taxon>
        <taxon>Cytophagales</taxon>
        <taxon>Cyclobacteriaceae</taxon>
        <taxon>Algoriphagus</taxon>
    </lineage>
</organism>
<dbReference type="Pfam" id="PF12728">
    <property type="entry name" value="HTH_17"/>
    <property type="match status" value="1"/>
</dbReference>